<gene>
    <name evidence="3" type="ORF">SLEP1_g22416</name>
</gene>
<feature type="domain" description="Integrase catalytic" evidence="2">
    <location>
        <begin position="306"/>
        <end position="403"/>
    </location>
</feature>
<dbReference type="InterPro" id="IPR013103">
    <property type="entry name" value="RVT_2"/>
</dbReference>
<keyword evidence="4" id="KW-1185">Reference proteome</keyword>
<dbReference type="Proteomes" id="UP001054252">
    <property type="component" value="Unassembled WGS sequence"/>
</dbReference>
<dbReference type="InterPro" id="IPR001584">
    <property type="entry name" value="Integrase_cat-core"/>
</dbReference>
<evidence type="ECO:0000259" key="2">
    <source>
        <dbReference type="PROSITE" id="PS50994"/>
    </source>
</evidence>
<reference evidence="3 4" key="1">
    <citation type="journal article" date="2021" name="Commun. Biol.">
        <title>The genome of Shorea leprosula (Dipterocarpaceae) highlights the ecological relevance of drought in aseasonal tropical rainforests.</title>
        <authorList>
            <person name="Ng K.K.S."/>
            <person name="Kobayashi M.J."/>
            <person name="Fawcett J.A."/>
            <person name="Hatakeyama M."/>
            <person name="Paape T."/>
            <person name="Ng C.H."/>
            <person name="Ang C.C."/>
            <person name="Tnah L.H."/>
            <person name="Lee C.T."/>
            <person name="Nishiyama T."/>
            <person name="Sese J."/>
            <person name="O'Brien M.J."/>
            <person name="Copetti D."/>
            <person name="Mohd Noor M.I."/>
            <person name="Ong R.C."/>
            <person name="Putra M."/>
            <person name="Sireger I.Z."/>
            <person name="Indrioko S."/>
            <person name="Kosugi Y."/>
            <person name="Izuno A."/>
            <person name="Isagi Y."/>
            <person name="Lee S.L."/>
            <person name="Shimizu K.K."/>
        </authorList>
    </citation>
    <scope>NUCLEOTIDE SEQUENCE [LARGE SCALE GENOMIC DNA]</scope>
    <source>
        <strain evidence="3">214</strain>
    </source>
</reference>
<dbReference type="Pfam" id="PF14223">
    <property type="entry name" value="Retrotran_gag_2"/>
    <property type="match status" value="1"/>
</dbReference>
<dbReference type="InterPro" id="IPR012337">
    <property type="entry name" value="RNaseH-like_sf"/>
</dbReference>
<feature type="region of interest" description="Disordered" evidence="1">
    <location>
        <begin position="598"/>
        <end position="623"/>
    </location>
</feature>
<dbReference type="InterPro" id="IPR057670">
    <property type="entry name" value="SH3_retrovirus"/>
</dbReference>
<dbReference type="SUPFAM" id="SSF56672">
    <property type="entry name" value="DNA/RNA polymerases"/>
    <property type="match status" value="1"/>
</dbReference>
<dbReference type="PROSITE" id="PS50994">
    <property type="entry name" value="INTEGRASE"/>
    <property type="match status" value="1"/>
</dbReference>
<comment type="caution">
    <text evidence="3">The sequence shown here is derived from an EMBL/GenBank/DDBJ whole genome shotgun (WGS) entry which is preliminary data.</text>
</comment>
<dbReference type="AlphaFoldDB" id="A0AAV5J940"/>
<dbReference type="PANTHER" id="PTHR47481">
    <property type="match status" value="1"/>
</dbReference>
<proteinExistence type="predicted"/>
<accession>A0AAV5J940</accession>
<evidence type="ECO:0000313" key="4">
    <source>
        <dbReference type="Proteomes" id="UP001054252"/>
    </source>
</evidence>
<organism evidence="3 4">
    <name type="scientific">Rubroshorea leprosula</name>
    <dbReference type="NCBI Taxonomy" id="152421"/>
    <lineage>
        <taxon>Eukaryota</taxon>
        <taxon>Viridiplantae</taxon>
        <taxon>Streptophyta</taxon>
        <taxon>Embryophyta</taxon>
        <taxon>Tracheophyta</taxon>
        <taxon>Spermatophyta</taxon>
        <taxon>Magnoliopsida</taxon>
        <taxon>eudicotyledons</taxon>
        <taxon>Gunneridae</taxon>
        <taxon>Pentapetalae</taxon>
        <taxon>rosids</taxon>
        <taxon>malvids</taxon>
        <taxon>Malvales</taxon>
        <taxon>Dipterocarpaceae</taxon>
        <taxon>Rubroshorea</taxon>
    </lineage>
</organism>
<dbReference type="Pfam" id="PF07727">
    <property type="entry name" value="RVT_2"/>
    <property type="match status" value="1"/>
</dbReference>
<feature type="compositionally biased region" description="Polar residues" evidence="1">
    <location>
        <begin position="598"/>
        <end position="619"/>
    </location>
</feature>
<name>A0AAV5J940_9ROSI</name>
<evidence type="ECO:0000256" key="1">
    <source>
        <dbReference type="SAM" id="MobiDB-lite"/>
    </source>
</evidence>
<dbReference type="Pfam" id="PF25597">
    <property type="entry name" value="SH3_retrovirus"/>
    <property type="match status" value="1"/>
</dbReference>
<protein>
    <recommendedName>
        <fullName evidence="2">Integrase catalytic domain-containing protein</fullName>
    </recommendedName>
</protein>
<dbReference type="EMBL" id="BPVZ01000033">
    <property type="protein sequence ID" value="GKV11134.1"/>
    <property type="molecule type" value="Genomic_DNA"/>
</dbReference>
<evidence type="ECO:0000313" key="3">
    <source>
        <dbReference type="EMBL" id="GKV11134.1"/>
    </source>
</evidence>
<dbReference type="SUPFAM" id="SSF53098">
    <property type="entry name" value="Ribonuclease H-like"/>
    <property type="match status" value="1"/>
</dbReference>
<feature type="region of interest" description="Disordered" evidence="1">
    <location>
        <begin position="533"/>
        <end position="585"/>
    </location>
</feature>
<dbReference type="GO" id="GO:0003676">
    <property type="term" value="F:nucleic acid binding"/>
    <property type="evidence" value="ECO:0007669"/>
    <property type="project" value="InterPro"/>
</dbReference>
<dbReference type="GO" id="GO:0015074">
    <property type="term" value="P:DNA integration"/>
    <property type="evidence" value="ECO:0007669"/>
    <property type="project" value="InterPro"/>
</dbReference>
<dbReference type="PANTHER" id="PTHR47481:SF10">
    <property type="entry name" value="COPIA-LIKE POLYPROTEIN_RETROTRANSPOSON"/>
    <property type="match status" value="1"/>
</dbReference>
<sequence length="849" mass="96070">MLGLVESQDMYGFLNGETPMPKPCVTSADDGVTKDQQNPDFAAWKRSDRLLRGWINGTLSEEVLGLAVGLETSAEIWNALEEAFAHSSQEQEFQLNQSMTTMRKGNDSIHKYIRKFKTTCDELAAIGKPVPDKNKVFWLLQGLGKEYENFVTTMLKPPVPSYHELVPLLKSHEARTQLHDSSAQEVPQMAFYNKQTNGGQNRRRGNGYNHFNSKGRGFIPGATSNFRKEANEALPSIRNWHSAPPSPNKNNSSSRVVGEIKNEVACQICGKRNHTALKCFNRFNHAYQGDHPPTTLAALTITANDDDDSEWHPDSGASGHMTANPGKLGIHHQSACPKTPEQNGVAERKHRNITELGLTMMFHANIPSKYWVECFSTAVFLINRLPSPTLKMDSPYFRLFQKHPDYSSLRVLGCKCFPFLGDYQKNKLEPKSLPCIFLGYNTKHKGYKCLYPPTNKIFVSRHVVFDEMQFPFKNPCELYDTSKIGGELSTYNEWIKTQLEQETVNHSNLHISDPSLISLPQESSTPIEQLKMNCGSQDDNRLNESPTTETMESTISQPTELTQSHNVKSCTGQLNPSQDSHHAGDLPSIHVEMETNQNGAQNSSLPSNNSDDQFTSSNRPEVELSRTHNLVTRAQRGITKLNPRYAYLHKEIPREPKTVISALKNDGWKAAMHEELHALKINDTWDLVPREAHMNVVGCKWVFKTKLKPDGNLDRLKARLVAKGFHQIEGLDFLETFSPVVKPASIRTVITTACMKDWTIRQLDVKNAFLHGYLSEPVYMEQPPGFIDSVHPSHVCRLKKALYGLKQAPRAWLSYYSSLYNKILHLPWRKLHFLVCKETTNCFSFKCRS</sequence>
<feature type="compositionally biased region" description="Polar residues" evidence="1">
    <location>
        <begin position="543"/>
        <end position="578"/>
    </location>
</feature>
<dbReference type="InterPro" id="IPR036397">
    <property type="entry name" value="RNaseH_sf"/>
</dbReference>
<dbReference type="InterPro" id="IPR043502">
    <property type="entry name" value="DNA/RNA_pol_sf"/>
</dbReference>
<dbReference type="Gene3D" id="3.30.420.10">
    <property type="entry name" value="Ribonuclease H-like superfamily/Ribonuclease H"/>
    <property type="match status" value="1"/>
</dbReference>